<name>A0AAP2G9G2_9RHOB</name>
<dbReference type="RefSeq" id="WP_327795175.1">
    <property type="nucleotide sequence ID" value="NZ_JADQAZ010000003.1"/>
</dbReference>
<gene>
    <name evidence="1" type="ORF">IV417_16365</name>
</gene>
<reference evidence="1 2" key="1">
    <citation type="journal article" date="2021" name="Arch. Microbiol.">
        <title>Harenicola maris gen. nov., sp. nov. isolated from the Sea of Japan shallow sediments.</title>
        <authorList>
            <person name="Romanenko L.A."/>
            <person name="Kurilenko V.V."/>
            <person name="Chernysheva N.Y."/>
            <person name="Tekutyeva L.A."/>
            <person name="Velansky P.V."/>
            <person name="Svetashev V.I."/>
            <person name="Isaeva M.P."/>
        </authorList>
    </citation>
    <scope>NUCLEOTIDE SEQUENCE [LARGE SCALE GENOMIC DNA]</scope>
    <source>
        <strain evidence="1 2">KMM 3653</strain>
    </source>
</reference>
<evidence type="ECO:0000313" key="2">
    <source>
        <dbReference type="Proteomes" id="UP001315686"/>
    </source>
</evidence>
<accession>A0AAP2G9G2</accession>
<dbReference type="Proteomes" id="UP001315686">
    <property type="component" value="Unassembled WGS sequence"/>
</dbReference>
<dbReference type="InterPro" id="IPR029058">
    <property type="entry name" value="AB_hydrolase_fold"/>
</dbReference>
<dbReference type="SUPFAM" id="SSF53474">
    <property type="entry name" value="alpha/beta-Hydrolases"/>
    <property type="match status" value="1"/>
</dbReference>
<comment type="caution">
    <text evidence="1">The sequence shown here is derived from an EMBL/GenBank/DDBJ whole genome shotgun (WGS) entry which is preliminary data.</text>
</comment>
<proteinExistence type="predicted"/>
<keyword evidence="2" id="KW-1185">Reference proteome</keyword>
<evidence type="ECO:0000313" key="1">
    <source>
        <dbReference type="EMBL" id="MBT0958962.1"/>
    </source>
</evidence>
<sequence>MNRLENASSALPTPDPQATLAYTPITLPMRGQRPLELRLAAPVQGESLPIVILSHGLGPSQ</sequence>
<dbReference type="AlphaFoldDB" id="A0AAP2G9G2"/>
<dbReference type="EMBL" id="JADQAZ010000003">
    <property type="protein sequence ID" value="MBT0958962.1"/>
    <property type="molecule type" value="Genomic_DNA"/>
</dbReference>
<organism evidence="1 2">
    <name type="scientific">Harenicola maris</name>
    <dbReference type="NCBI Taxonomy" id="2841044"/>
    <lineage>
        <taxon>Bacteria</taxon>
        <taxon>Pseudomonadati</taxon>
        <taxon>Pseudomonadota</taxon>
        <taxon>Alphaproteobacteria</taxon>
        <taxon>Rhodobacterales</taxon>
        <taxon>Paracoccaceae</taxon>
        <taxon>Harenicola</taxon>
    </lineage>
</organism>
<evidence type="ECO:0008006" key="3">
    <source>
        <dbReference type="Google" id="ProtNLM"/>
    </source>
</evidence>
<protein>
    <recommendedName>
        <fullName evidence="3">Alpha/beta hydrolase</fullName>
    </recommendedName>
</protein>